<keyword evidence="1" id="KW-0479">Metal-binding</keyword>
<dbReference type="Pfam" id="PF05485">
    <property type="entry name" value="THAP"/>
    <property type="match status" value="1"/>
</dbReference>
<organism evidence="6">
    <name type="scientific">Lepeophtheirus salmonis</name>
    <name type="common">Salmon louse</name>
    <name type="synonym">Caligus salmonis</name>
    <dbReference type="NCBI Taxonomy" id="72036"/>
    <lineage>
        <taxon>Eukaryota</taxon>
        <taxon>Metazoa</taxon>
        <taxon>Ecdysozoa</taxon>
        <taxon>Arthropoda</taxon>
        <taxon>Crustacea</taxon>
        <taxon>Multicrustacea</taxon>
        <taxon>Hexanauplia</taxon>
        <taxon>Copepoda</taxon>
        <taxon>Siphonostomatoida</taxon>
        <taxon>Caligidae</taxon>
        <taxon>Lepeophtheirus</taxon>
    </lineage>
</organism>
<dbReference type="InterPro" id="IPR006612">
    <property type="entry name" value="THAP_Znf"/>
</dbReference>
<evidence type="ECO:0000259" key="5">
    <source>
        <dbReference type="Pfam" id="PF05485"/>
    </source>
</evidence>
<dbReference type="GO" id="GO:0008270">
    <property type="term" value="F:zinc ion binding"/>
    <property type="evidence" value="ECO:0007669"/>
    <property type="project" value="UniProtKB-KW"/>
</dbReference>
<keyword evidence="3" id="KW-0862">Zinc</keyword>
<keyword evidence="2" id="KW-0863">Zinc-finger</keyword>
<name>A0A0K2VHH4_LEPSM</name>
<evidence type="ECO:0000256" key="2">
    <source>
        <dbReference type="ARBA" id="ARBA00022771"/>
    </source>
</evidence>
<evidence type="ECO:0000313" key="6">
    <source>
        <dbReference type="EMBL" id="CDW49386.1"/>
    </source>
</evidence>
<dbReference type="GO" id="GO:0003677">
    <property type="term" value="F:DNA binding"/>
    <property type="evidence" value="ECO:0007669"/>
    <property type="project" value="UniProtKB-KW"/>
</dbReference>
<evidence type="ECO:0000256" key="1">
    <source>
        <dbReference type="ARBA" id="ARBA00022723"/>
    </source>
</evidence>
<feature type="domain" description="THAP-type" evidence="5">
    <location>
        <begin position="4"/>
        <end position="64"/>
    </location>
</feature>
<dbReference type="EMBL" id="HACA01032025">
    <property type="protein sequence ID" value="CDW49386.1"/>
    <property type="molecule type" value="Transcribed_RNA"/>
</dbReference>
<dbReference type="AlphaFoldDB" id="A0A0K2VHH4"/>
<evidence type="ECO:0000256" key="4">
    <source>
        <dbReference type="ARBA" id="ARBA00023125"/>
    </source>
</evidence>
<protein>
    <recommendedName>
        <fullName evidence="5">THAP-type domain-containing protein</fullName>
    </recommendedName>
</protein>
<evidence type="ECO:0000256" key="3">
    <source>
        <dbReference type="ARBA" id="ARBA00022833"/>
    </source>
</evidence>
<sequence length="182" mass="20801">TKVDACHQDDREDLKKVIVVCSLHFRPHDFTYESLDRNPSRKKKKIPDGKVKKPPLKEDAVPCIYPKLPSYLSAPLTSRRFSTATSKLIEKEKERIDSASKAFFNGEKILPLLKVESHGFFSFISGGNISQPSGFQIFQIKPKNIDILQFCEGVNGLPVIERRIIIRRKSELTSFSPRFYCT</sequence>
<reference evidence="6" key="1">
    <citation type="submission" date="2014-05" db="EMBL/GenBank/DDBJ databases">
        <authorList>
            <person name="Chronopoulou M."/>
        </authorList>
    </citation>
    <scope>NUCLEOTIDE SEQUENCE</scope>
    <source>
        <tissue evidence="6">Whole organism</tissue>
    </source>
</reference>
<keyword evidence="4" id="KW-0238">DNA-binding</keyword>
<accession>A0A0K2VHH4</accession>
<feature type="non-terminal residue" evidence="6">
    <location>
        <position position="1"/>
    </location>
</feature>
<proteinExistence type="predicted"/>